<feature type="region of interest" description="Disordered" evidence="1">
    <location>
        <begin position="134"/>
        <end position="176"/>
    </location>
</feature>
<dbReference type="InterPro" id="IPR055458">
    <property type="entry name" value="IFT52_GIFT"/>
</dbReference>
<feature type="compositionally biased region" description="Low complexity" evidence="1">
    <location>
        <begin position="552"/>
        <end position="561"/>
    </location>
</feature>
<keyword evidence="5" id="KW-1185">Reference proteome</keyword>
<dbReference type="VEuPathDB" id="ToxoDB:EPH_0074460"/>
<proteinExistence type="predicted"/>
<dbReference type="GO" id="GO:0060271">
    <property type="term" value="P:cilium assembly"/>
    <property type="evidence" value="ECO:0007669"/>
    <property type="project" value="TreeGrafter"/>
</dbReference>
<feature type="region of interest" description="Disordered" evidence="1">
    <location>
        <begin position="551"/>
        <end position="580"/>
    </location>
</feature>
<accession>U6H2Y5</accession>
<evidence type="ECO:0000313" key="5">
    <source>
        <dbReference type="Proteomes" id="UP000018201"/>
    </source>
</evidence>
<dbReference type="AlphaFoldDB" id="U6H2Y5"/>
<dbReference type="InterPro" id="IPR055460">
    <property type="entry name" value="IFT52_central"/>
</dbReference>
<reference evidence="4" key="2">
    <citation type="submission" date="2013-10" db="EMBL/GenBank/DDBJ databases">
        <authorList>
            <person name="Aslett M."/>
        </authorList>
    </citation>
    <scope>NUCLEOTIDE SEQUENCE [LARGE SCALE GENOMIC DNA]</scope>
    <source>
        <strain evidence="4">Houghton</strain>
    </source>
</reference>
<feature type="compositionally biased region" description="Low complexity" evidence="1">
    <location>
        <begin position="251"/>
        <end position="261"/>
    </location>
</feature>
<gene>
    <name evidence="4" type="ORF">EPH_0074460</name>
</gene>
<keyword evidence="4" id="KW-0282">Flagellum</keyword>
<evidence type="ECO:0000256" key="1">
    <source>
        <dbReference type="SAM" id="MobiDB-lite"/>
    </source>
</evidence>
<dbReference type="GO" id="GO:0005929">
    <property type="term" value="C:cilium"/>
    <property type="evidence" value="ECO:0007669"/>
    <property type="project" value="TreeGrafter"/>
</dbReference>
<evidence type="ECO:0000259" key="3">
    <source>
        <dbReference type="Pfam" id="PF23355"/>
    </source>
</evidence>
<feature type="region of interest" description="Disordered" evidence="1">
    <location>
        <begin position="249"/>
        <end position="268"/>
    </location>
</feature>
<keyword evidence="4" id="KW-0966">Cell projection</keyword>
<reference evidence="4" key="1">
    <citation type="submission" date="2013-10" db="EMBL/GenBank/DDBJ databases">
        <title>Genomic analysis of the causative agents of coccidiosis in chickens.</title>
        <authorList>
            <person name="Reid A.J."/>
            <person name="Blake D."/>
            <person name="Billington K."/>
            <person name="Browne H."/>
            <person name="Dunn M."/>
            <person name="Hung S."/>
            <person name="Kawahara F."/>
            <person name="Miranda-Saavedra D."/>
            <person name="Mourier T."/>
            <person name="Nagra H."/>
            <person name="Otto T.D."/>
            <person name="Rawlings N."/>
            <person name="Sanchez A."/>
            <person name="Sanders M."/>
            <person name="Subramaniam C."/>
            <person name="Tay Y."/>
            <person name="Dear P."/>
            <person name="Doerig C."/>
            <person name="Gruber A."/>
            <person name="Parkinson J."/>
            <person name="Shirley M."/>
            <person name="Wan K.L."/>
            <person name="Berriman M."/>
            <person name="Tomley F."/>
            <person name="Pain A."/>
        </authorList>
    </citation>
    <scope>NUCLEOTIDE SEQUENCE [LARGE SCALE GENOMIC DNA]</scope>
    <source>
        <strain evidence="4">Houghton</strain>
    </source>
</reference>
<dbReference type="Proteomes" id="UP000018201">
    <property type="component" value="Unassembled WGS sequence"/>
</dbReference>
<dbReference type="OrthoDB" id="10259368at2759"/>
<feature type="domain" description="IFT52 GIFT" evidence="3">
    <location>
        <begin position="187"/>
        <end position="355"/>
    </location>
</feature>
<name>U6H2Y5_9EIME</name>
<keyword evidence="4" id="KW-0969">Cilium</keyword>
<dbReference type="Pfam" id="PF23352">
    <property type="entry name" value="IFT52_central"/>
    <property type="match status" value="1"/>
</dbReference>
<evidence type="ECO:0000313" key="4">
    <source>
        <dbReference type="EMBL" id="CDI86810.1"/>
    </source>
</evidence>
<organism evidence="4 5">
    <name type="scientific">Eimeria praecox</name>
    <dbReference type="NCBI Taxonomy" id="51316"/>
    <lineage>
        <taxon>Eukaryota</taxon>
        <taxon>Sar</taxon>
        <taxon>Alveolata</taxon>
        <taxon>Apicomplexa</taxon>
        <taxon>Conoidasida</taxon>
        <taxon>Coccidia</taxon>
        <taxon>Eucoccidiorida</taxon>
        <taxon>Eimeriorina</taxon>
        <taxon>Eimeriidae</taxon>
        <taxon>Eimeria</taxon>
    </lineage>
</organism>
<dbReference type="PANTHER" id="PTHR12969:SF7">
    <property type="entry name" value="INTRAFLAGELLAR TRANSPORT PROTEIN 52 HOMOLOG"/>
    <property type="match status" value="1"/>
</dbReference>
<dbReference type="GO" id="GO:0030992">
    <property type="term" value="C:intraciliary transport particle B"/>
    <property type="evidence" value="ECO:0007669"/>
    <property type="project" value="TreeGrafter"/>
</dbReference>
<dbReference type="GO" id="GO:0005814">
    <property type="term" value="C:centriole"/>
    <property type="evidence" value="ECO:0007669"/>
    <property type="project" value="TreeGrafter"/>
</dbReference>
<protein>
    <submittedName>
        <fullName evidence="4">Intraflagellar transport protein 52-like, related</fullName>
    </submittedName>
</protein>
<dbReference type="GO" id="GO:0042073">
    <property type="term" value="P:intraciliary transport"/>
    <property type="evidence" value="ECO:0007669"/>
    <property type="project" value="TreeGrafter"/>
</dbReference>
<feature type="domain" description="IFT52 central" evidence="2">
    <location>
        <begin position="381"/>
        <end position="462"/>
    </location>
</feature>
<dbReference type="EMBL" id="HG696083">
    <property type="protein sequence ID" value="CDI86810.1"/>
    <property type="molecule type" value="Genomic_DNA"/>
</dbReference>
<dbReference type="PANTHER" id="PTHR12969">
    <property type="entry name" value="NGD5/OSM-6/IFT52"/>
    <property type="match status" value="1"/>
</dbReference>
<dbReference type="InterPro" id="IPR039975">
    <property type="entry name" value="IFT52"/>
</dbReference>
<sequence>MPPEHPTHFPRTSSCTQLQQHQQQQRIVVAFNVSKGETVDPNDPSLRRCCRLLQQLGCTCVVNRSLLNLERLHRHGVSLLILGNPVKPFTADELLSLKLFLQASHTDTVPGPSVANVPDAVVATGLQTAATVVTAPPPSTSDEPVPLGDPSVHATKARDSTGRTAGNAGCSSHAKASTASVRQVRSILVLGGSNSSSSNVNFLLEEMGLSLAADSVVSAVPPTPQQQQRGVYHPREVLLQQDQLVGEKIQQEMQRQQQQQQSGSSNGSDCTGGVFVYPYGSTVYVQAPAVPLLCSSNYCSPSQRPLIGAAAAAGGGVLIAAGSSKLLQDPYLNLYSNTELVRLLLQLLLGRVSLDQLQPTTGEVTAAISKYTRQIDTEVLSLLPQPCLEAPPDVPREFRLLHQQQSFALQPRLLLRLQQLLQQINTNSIGTPLELIKPKLLQPFPPLRPALHPPIAPSFPVPSLPLVDLDSLMMSPQQRLLAAAADAAATFGANAQASAAAESLRTTAGDPIVPQPEAAATTSAAQSQRENSLVNFILTAAKVTCLFPSHGEQQQNHFHPQQQKEQRQQNYSKGQQYEAMGREARARAALVRLLVHTLERRCNKSQQQTDDPAETV</sequence>
<evidence type="ECO:0000259" key="2">
    <source>
        <dbReference type="Pfam" id="PF23352"/>
    </source>
</evidence>
<dbReference type="Pfam" id="PF23355">
    <property type="entry name" value="IFT52_GIFT"/>
    <property type="match status" value="1"/>
</dbReference>